<evidence type="ECO:0000313" key="3">
    <source>
        <dbReference type="EMBL" id="MFD1610317.1"/>
    </source>
</evidence>
<protein>
    <submittedName>
        <fullName evidence="3">ATP-binding protein</fullName>
    </submittedName>
</protein>
<feature type="region of interest" description="Disordered" evidence="1">
    <location>
        <begin position="28"/>
        <end position="64"/>
    </location>
</feature>
<dbReference type="Pfam" id="PF13401">
    <property type="entry name" value="AAA_22"/>
    <property type="match status" value="1"/>
</dbReference>
<dbReference type="PANTHER" id="PTHR34301">
    <property type="entry name" value="DNA-BINDING PROTEIN-RELATED"/>
    <property type="match status" value="1"/>
</dbReference>
<name>A0ABW4HYG0_9SPHN</name>
<dbReference type="GO" id="GO:0005524">
    <property type="term" value="F:ATP binding"/>
    <property type="evidence" value="ECO:0007669"/>
    <property type="project" value="UniProtKB-KW"/>
</dbReference>
<gene>
    <name evidence="3" type="ORF">ACFSCW_00720</name>
</gene>
<proteinExistence type="predicted"/>
<comment type="caution">
    <text evidence="3">The sequence shown here is derived from an EMBL/GenBank/DDBJ whole genome shotgun (WGS) entry which is preliminary data.</text>
</comment>
<keyword evidence="4" id="KW-1185">Reference proteome</keyword>
<dbReference type="InterPro" id="IPR027417">
    <property type="entry name" value="P-loop_NTPase"/>
</dbReference>
<dbReference type="SUPFAM" id="SSF52540">
    <property type="entry name" value="P-loop containing nucleoside triphosphate hydrolases"/>
    <property type="match status" value="1"/>
</dbReference>
<evidence type="ECO:0000313" key="4">
    <source>
        <dbReference type="Proteomes" id="UP001597115"/>
    </source>
</evidence>
<dbReference type="Proteomes" id="UP001597115">
    <property type="component" value="Unassembled WGS sequence"/>
</dbReference>
<accession>A0ABW4HYG0</accession>
<keyword evidence="3" id="KW-0547">Nucleotide-binding</keyword>
<dbReference type="RefSeq" id="WP_380885880.1">
    <property type="nucleotide sequence ID" value="NZ_JBHUDY010000001.1"/>
</dbReference>
<dbReference type="Gene3D" id="3.40.50.300">
    <property type="entry name" value="P-loop containing nucleotide triphosphate hydrolases"/>
    <property type="match status" value="1"/>
</dbReference>
<dbReference type="EMBL" id="JBHUDY010000001">
    <property type="protein sequence ID" value="MFD1610317.1"/>
    <property type="molecule type" value="Genomic_DNA"/>
</dbReference>
<sequence length="458" mass="50634">MSWFRKDRTAAEQGRPDRAELLERRRARQAALDAARQAEETSAPAASGLPGFRTSAVDRGAARGETSRLARARMTLRDVFTPAQPVTERSKFAGRLGVLARLIEILEEQRSHVVIYGERGIGKTSLVHILADIARESRYVVVYASCGAFSSFEDIFRAVLRDVPQLYLRDIDPTALGENQGSLADRLPENFDARQLGELLAQVTGTRVILILDEYDRAESDQFRQSVAELIKNLSDRAARVQLVLAGVASNLQQLIGYIPSIRRNIIGLPMPRLSSEEVRALIRIGEKSAGVTFEEDAVQAIEGLSNGSPYLVRLVSHHASMIALDAERLDIRLEDVWGALDKVVDESASRLDPRLLAAVEPFLDSGRRKLIGAAARAASTPDGWFAPEDAVALDDHASAERMAKELNELTIAGVIERATDGDATRYRFREEPLPTYLWMRIARDENDVRSRRTAVGA</sequence>
<keyword evidence="3" id="KW-0067">ATP-binding</keyword>
<dbReference type="InterPro" id="IPR049945">
    <property type="entry name" value="AAA_22"/>
</dbReference>
<organism evidence="3 4">
    <name type="scientific">Sphingomonas tabacisoli</name>
    <dbReference type="NCBI Taxonomy" id="2249466"/>
    <lineage>
        <taxon>Bacteria</taxon>
        <taxon>Pseudomonadati</taxon>
        <taxon>Pseudomonadota</taxon>
        <taxon>Alphaproteobacteria</taxon>
        <taxon>Sphingomonadales</taxon>
        <taxon>Sphingomonadaceae</taxon>
        <taxon>Sphingomonas</taxon>
    </lineage>
</organism>
<feature type="region of interest" description="Disordered" evidence="1">
    <location>
        <begin position="1"/>
        <end position="20"/>
    </location>
</feature>
<dbReference type="InterPro" id="IPR003593">
    <property type="entry name" value="AAA+_ATPase"/>
</dbReference>
<evidence type="ECO:0000256" key="1">
    <source>
        <dbReference type="SAM" id="MobiDB-lite"/>
    </source>
</evidence>
<evidence type="ECO:0000259" key="2">
    <source>
        <dbReference type="SMART" id="SM00382"/>
    </source>
</evidence>
<reference evidence="4" key="1">
    <citation type="journal article" date="2019" name="Int. J. Syst. Evol. Microbiol.">
        <title>The Global Catalogue of Microorganisms (GCM) 10K type strain sequencing project: providing services to taxonomists for standard genome sequencing and annotation.</title>
        <authorList>
            <consortium name="The Broad Institute Genomics Platform"/>
            <consortium name="The Broad Institute Genome Sequencing Center for Infectious Disease"/>
            <person name="Wu L."/>
            <person name="Ma J."/>
        </authorList>
    </citation>
    <scope>NUCLEOTIDE SEQUENCE [LARGE SCALE GENOMIC DNA]</scope>
    <source>
        <strain evidence="4">CGMCC 1.16275</strain>
    </source>
</reference>
<feature type="domain" description="AAA+ ATPase" evidence="2">
    <location>
        <begin position="109"/>
        <end position="413"/>
    </location>
</feature>
<dbReference type="CDD" id="cd00009">
    <property type="entry name" value="AAA"/>
    <property type="match status" value="1"/>
</dbReference>
<dbReference type="SMART" id="SM00382">
    <property type="entry name" value="AAA"/>
    <property type="match status" value="1"/>
</dbReference>
<dbReference type="PANTHER" id="PTHR34301:SF8">
    <property type="entry name" value="ATPASE DOMAIN-CONTAINING PROTEIN"/>
    <property type="match status" value="1"/>
</dbReference>